<dbReference type="OrthoDB" id="8965687at2"/>
<organism evidence="2 3">
    <name type="scientific">Caballeronia choica</name>
    <dbReference type="NCBI Taxonomy" id="326476"/>
    <lineage>
        <taxon>Bacteria</taxon>
        <taxon>Pseudomonadati</taxon>
        <taxon>Pseudomonadota</taxon>
        <taxon>Betaproteobacteria</taxon>
        <taxon>Burkholderiales</taxon>
        <taxon>Burkholderiaceae</taxon>
        <taxon>Caballeronia</taxon>
    </lineage>
</organism>
<evidence type="ECO:0000313" key="3">
    <source>
        <dbReference type="Proteomes" id="UP000054770"/>
    </source>
</evidence>
<proteinExistence type="predicted"/>
<dbReference type="EMBL" id="FCON02000066">
    <property type="protein sequence ID" value="SAL76540.1"/>
    <property type="molecule type" value="Genomic_DNA"/>
</dbReference>
<keyword evidence="3" id="KW-1185">Reference proteome</keyword>
<gene>
    <name evidence="2" type="ORF">AWB68_05008</name>
</gene>
<accession>A0A158K7L6</accession>
<evidence type="ECO:0000256" key="1">
    <source>
        <dbReference type="SAM" id="MobiDB-lite"/>
    </source>
</evidence>
<comment type="caution">
    <text evidence="2">The sequence shown here is derived from an EMBL/GenBank/DDBJ whole genome shotgun (WGS) entry which is preliminary data.</text>
</comment>
<dbReference type="AlphaFoldDB" id="A0A158K7L6"/>
<evidence type="ECO:0008006" key="4">
    <source>
        <dbReference type="Google" id="ProtNLM"/>
    </source>
</evidence>
<protein>
    <recommendedName>
        <fullName evidence="4">Helix-turn-helix domain-containing protein</fullName>
    </recommendedName>
</protein>
<name>A0A158K7L6_9BURK</name>
<evidence type="ECO:0000313" key="2">
    <source>
        <dbReference type="EMBL" id="SAL76540.1"/>
    </source>
</evidence>
<dbReference type="RefSeq" id="WP_125483033.1">
    <property type="nucleotide sequence ID" value="NZ_FCON02000066.1"/>
</dbReference>
<dbReference type="Proteomes" id="UP000054770">
    <property type="component" value="Unassembled WGS sequence"/>
</dbReference>
<reference evidence="2" key="1">
    <citation type="submission" date="2016-01" db="EMBL/GenBank/DDBJ databases">
        <authorList>
            <person name="Peeters C."/>
        </authorList>
    </citation>
    <scope>NUCLEOTIDE SEQUENCE [LARGE SCALE GENOMIC DNA]</scope>
    <source>
        <strain evidence="2">LMG 22940</strain>
    </source>
</reference>
<sequence>MSFEALRSVAAMTARLGTALPVAVILADLADRSGCAYPSIPYLCERSGLCRSTVKQALRELRVSGLLVDTGERVGRTGQIPVYRLSLPSYDALRKETGMRNGNGHPEHHDAAASKRAASRPVKDTKRGRRAAPLNGAKGGSFIDGKGAVSLTKIGQPADPGISKGTQENHTGACGITAADGAKVTPASKSAILGSEDSRAEVARMIAILQRKVKP</sequence>
<feature type="region of interest" description="Disordered" evidence="1">
    <location>
        <begin position="95"/>
        <end position="139"/>
    </location>
</feature>
<dbReference type="Pfam" id="PF13730">
    <property type="entry name" value="HTH_36"/>
    <property type="match status" value="1"/>
</dbReference>